<protein>
    <submittedName>
        <fullName evidence="1">Uncharacterized protein</fullName>
    </submittedName>
</protein>
<dbReference type="Proteomes" id="UP000191518">
    <property type="component" value="Unassembled WGS sequence"/>
</dbReference>
<sequence>MLFTFCPSALDTSIKFVRARTVYERFSNVSFQSISRFSSYRHPADPSVSNPGPHLVCEKADRETYRQILINADQHNLEYTFQLLMNIVRRPCLGHFVKKIEYVHRPISRNQGGGDYVFPELPYQRDLGADDMRLLRRAVENAGFKDEKEESIITMLMQKELNQNLGHYTTAGRHRLGIYHIAPVFITQAIAAIFVSMSPNLETMAMAQPFDRRGDLEEGETWAKEFPLVEVFRYANSRPDRCHYLQKLRDVYLVNREAQRYSDSRFYYDDTDLIAWLKLFNKLPSIESFGIDVLGENENDGKPICEDRGSNISKIRINHSMVTSSYLLCVMASSKIIKELQYTIGGRGDALDEGYHLFNPKAFIKALSAHKQTLEVLDMDTEMQTYTYPGQLQPGGSYPIDWDAVGGPGEFDFDLYAEDELDENMDELKMHRYLTSIWDRNASLKEFGALKELSLGIGLLIYFSQGVEMDNAKRSSVMLVDSLPDSLEYLSIRGYRKGVNVAHDAQVTALMDRFKSGSLRLKEIKGVYEMIPNGENVENPDQNEHLLWSFEEIGYSNY</sequence>
<dbReference type="AlphaFoldDB" id="A0A1V6RU64"/>
<keyword evidence="2" id="KW-1185">Reference proteome</keyword>
<evidence type="ECO:0000313" key="1">
    <source>
        <dbReference type="EMBL" id="OQE05029.1"/>
    </source>
</evidence>
<proteinExistence type="predicted"/>
<comment type="caution">
    <text evidence="1">The sequence shown here is derived from an EMBL/GenBank/DDBJ whole genome shotgun (WGS) entry which is preliminary data.</text>
</comment>
<accession>A0A1V6RU64</accession>
<organism evidence="1 2">
    <name type="scientific">Penicillium vulpinum</name>
    <dbReference type="NCBI Taxonomy" id="29845"/>
    <lineage>
        <taxon>Eukaryota</taxon>
        <taxon>Fungi</taxon>
        <taxon>Dikarya</taxon>
        <taxon>Ascomycota</taxon>
        <taxon>Pezizomycotina</taxon>
        <taxon>Eurotiomycetes</taxon>
        <taxon>Eurotiomycetidae</taxon>
        <taxon>Eurotiales</taxon>
        <taxon>Aspergillaceae</taxon>
        <taxon>Penicillium</taxon>
    </lineage>
</organism>
<dbReference type="STRING" id="29845.A0A1V6RU64"/>
<name>A0A1V6RU64_9EURO</name>
<evidence type="ECO:0000313" key="2">
    <source>
        <dbReference type="Proteomes" id="UP000191518"/>
    </source>
</evidence>
<gene>
    <name evidence="1" type="ORF">PENVUL_c028G01849</name>
</gene>
<dbReference type="EMBL" id="MDYP01000028">
    <property type="protein sequence ID" value="OQE05029.1"/>
    <property type="molecule type" value="Genomic_DNA"/>
</dbReference>
<dbReference type="OrthoDB" id="3437411at2759"/>
<reference evidence="2" key="1">
    <citation type="journal article" date="2017" name="Nat. Microbiol.">
        <title>Global analysis of biosynthetic gene clusters reveals vast potential of secondary metabolite production in Penicillium species.</title>
        <authorList>
            <person name="Nielsen J.C."/>
            <person name="Grijseels S."/>
            <person name="Prigent S."/>
            <person name="Ji B."/>
            <person name="Dainat J."/>
            <person name="Nielsen K.F."/>
            <person name="Frisvad J.C."/>
            <person name="Workman M."/>
            <person name="Nielsen J."/>
        </authorList>
    </citation>
    <scope>NUCLEOTIDE SEQUENCE [LARGE SCALE GENOMIC DNA]</scope>
    <source>
        <strain evidence="2">IBT 29486</strain>
    </source>
</reference>